<comment type="caution">
    <text evidence="1">The sequence shown here is derived from an EMBL/GenBank/DDBJ whole genome shotgun (WGS) entry which is preliminary data.</text>
</comment>
<evidence type="ECO:0000313" key="2">
    <source>
        <dbReference type="Proteomes" id="UP000805649"/>
    </source>
</evidence>
<keyword evidence="2" id="KW-1185">Reference proteome</keyword>
<dbReference type="Proteomes" id="UP000805649">
    <property type="component" value="Unassembled WGS sequence"/>
</dbReference>
<proteinExistence type="predicted"/>
<accession>A0ACC3YLR2</accession>
<sequence>MAELDRNLYTVAWIAPLEIEAQAALHMLDQRHHGRFPISRGDDYVFHAGCICGHNVVVATLPAGQEYGTGSAAALASQVRKSFPHLWFGLLVGVAAGLPNFARTPTRDIRLGDVLVALPDGESAGLVAYDLGKETGADGFQPLRFGHVLANTETVVRSAIGSIKLNVPNDAEVFLPYYEAMKHQEHATGNFTDPGQHKDKLFDINSRGKEEEVQRPARPSSKRTRVWYGPIGSGEKLMRNARQRNELRDKYNVIGLEMEAAGTMNRIPVGVIRGVCDYGDEHKNKEWQPYAAAMAAAYAKAILREILPELGDGLSYARKGKEESSSTKSTDSFTRPDTSNELWPECQNERPGLTARFLKRNDTPSQLLPDSELWHSVDRRTPQTVVIYGLSGVGKSQMCLHAITENEKRFRGIFYIDASNDATADRNYLDISRVCHVQNHWEGIELDEQIRITRAWLACQKDPWLLMVDNADSTNLYMDRYIPTGGPGTVLITTTDERYAMCGHTFCKIDVMSNEEAVNLLMKYKRPGTDLDAGEIDAARTLAVKVLGGLPLAIAQAGSYIFNKYCTYAEYCREFSESPKAPLSYDDQPEQWSRRRQPIWKTFTLSLYRIQSLPEICSVEAVELLRTLSFLHHDAISEHMFQEAWQNMKNDSPLSRAITFLNHESSRWDTPILKAAFGTLCRYSLLNLASRGSRQYSMHNLVNTMCKESMSSEEKKKHAFRAASIIATALSGIKATLSWIDDPSGFDLQKSLLPHIKACITGRIEILVQEPGEENRQIGAKILLLFAKAYSATGHFNDAVNLLNEGCPLVLKRSGSGRVLDSTSLQVMEQLAACQTHLGQHWKARNLRRFIVDKLAEAAQPNVGERCAAAMNLADSLWATGQRKEALKKAQEVLHLREKYLAAGDPRLRRTRRKVAEYLHGTDQRLQALQMRQDVYTQTGAQSDISEVERLDILASTNALADSYHWYGRLLEALRLRQEVYDGRLSILGTQHPDTWLAQDRLLGTKGSLAASRYELLEICQQREELVRTWRQAFGDLHPQTLETKVNLGHSYSAAHRWSRALEQQNDVLKIRTSHFQQHTPPAHVLGYLSSLGNVANILTKTRRLDEAIMMRKRAVKTAEEYYGPNDPVTFKLSNNLVSCYPLTPDTSTINSRELILKRQFACLPRLDPGILKTLSLLAADLSKLPSTSDSAIRIRETLIEAQKTVLGLKNRETVNNMKKLAIGIAIKSLRSKKDITRAVALMKDVEQIYTEFLGRKHLQTRDTKIELLCIYECVGRHRNLTKMIDLNTELDANEDYASRFPLQGNPLARDPEWLSWHDKPSDDSTSEIEDETGPRLTSSHHQRRGASWKAIYKAVSWTGQSLFLEATMSKVTILQKKAKYIETDYNKSYVNKFQARSSSDEYRGESGSESGMEG</sequence>
<dbReference type="EMBL" id="VUJX02000008">
    <property type="protein sequence ID" value="KAL0932855.1"/>
    <property type="molecule type" value="Genomic_DNA"/>
</dbReference>
<protein>
    <submittedName>
        <fullName evidence="1">Ankyrin repeat-containing protein</fullName>
    </submittedName>
</protein>
<name>A0ACC3YLR2_COLTU</name>
<evidence type="ECO:0000313" key="1">
    <source>
        <dbReference type="EMBL" id="KAL0932855.1"/>
    </source>
</evidence>
<organism evidence="1 2">
    <name type="scientific">Colletotrichum truncatum</name>
    <name type="common">Anthracnose fungus</name>
    <name type="synonym">Colletotrichum capsici</name>
    <dbReference type="NCBI Taxonomy" id="5467"/>
    <lineage>
        <taxon>Eukaryota</taxon>
        <taxon>Fungi</taxon>
        <taxon>Dikarya</taxon>
        <taxon>Ascomycota</taxon>
        <taxon>Pezizomycotina</taxon>
        <taxon>Sordariomycetes</taxon>
        <taxon>Hypocreomycetidae</taxon>
        <taxon>Glomerellales</taxon>
        <taxon>Glomerellaceae</taxon>
        <taxon>Colletotrichum</taxon>
        <taxon>Colletotrichum truncatum species complex</taxon>
    </lineage>
</organism>
<reference evidence="1 2" key="1">
    <citation type="journal article" date="2020" name="Phytopathology">
        <title>Genome Sequence Resources of Colletotrichum truncatum, C. plurivorum, C. musicola, and C. sojae: Four Species Pathogenic to Soybean (Glycine max).</title>
        <authorList>
            <person name="Rogerio F."/>
            <person name="Boufleur T.R."/>
            <person name="Ciampi-Guillardi M."/>
            <person name="Sukno S.A."/>
            <person name="Thon M.R."/>
            <person name="Massola Junior N.S."/>
            <person name="Baroncelli R."/>
        </authorList>
    </citation>
    <scope>NUCLEOTIDE SEQUENCE [LARGE SCALE GENOMIC DNA]</scope>
    <source>
        <strain evidence="1 2">CMES1059</strain>
    </source>
</reference>
<gene>
    <name evidence="1" type="ORF">CTRU02_211818</name>
</gene>